<dbReference type="SUPFAM" id="SSF143875">
    <property type="entry name" value="ERH-like"/>
    <property type="match status" value="1"/>
</dbReference>
<dbReference type="OrthoDB" id="7887808at2759"/>
<dbReference type="STRING" id="215637.A0A4V1J484"/>
<sequence>MGHTLLLTQVKDHTSRRYYDYESATLMVEALISFYEARLKSLNPSQSHINYHIDDLNKFIDNHTDMSCYVYDDSIRAYRPHDKAWIKQTIYRTLKKQTK</sequence>
<organism evidence="2 3">
    <name type="scientific">Dimargaris cristalligena</name>
    <dbReference type="NCBI Taxonomy" id="215637"/>
    <lineage>
        <taxon>Eukaryota</taxon>
        <taxon>Fungi</taxon>
        <taxon>Fungi incertae sedis</taxon>
        <taxon>Zoopagomycota</taxon>
        <taxon>Kickxellomycotina</taxon>
        <taxon>Dimargaritomycetes</taxon>
        <taxon>Dimargaritales</taxon>
        <taxon>Dimargaritaceae</taxon>
        <taxon>Dimargaris</taxon>
    </lineage>
</organism>
<dbReference type="EMBL" id="ML003114">
    <property type="protein sequence ID" value="RKP34669.1"/>
    <property type="molecule type" value="Genomic_DNA"/>
</dbReference>
<gene>
    <name evidence="2" type="ORF">BJ085DRAFT_24245</name>
</gene>
<dbReference type="PANTHER" id="PTHR12373:SF0">
    <property type="entry name" value="ENHANCER OF RUDIMENTARY HOMOLOG"/>
    <property type="match status" value="1"/>
</dbReference>
<accession>A0A4V1J484</accession>
<evidence type="ECO:0000313" key="2">
    <source>
        <dbReference type="EMBL" id="RKP34669.1"/>
    </source>
</evidence>
<dbReference type="Gene3D" id="3.30.2260.10">
    <property type="entry name" value="Enhancer of rudimentary"/>
    <property type="match status" value="1"/>
</dbReference>
<dbReference type="PANTHER" id="PTHR12373">
    <property type="entry name" value="ENHANCER OF RUDIMENTARY ERH"/>
    <property type="match status" value="1"/>
</dbReference>
<comment type="similarity">
    <text evidence="1">Belongs to the E(R) family.</text>
</comment>
<proteinExistence type="inferred from homology"/>
<dbReference type="AlphaFoldDB" id="A0A4V1J484"/>
<name>A0A4V1J484_9FUNG</name>
<dbReference type="Pfam" id="PF01133">
    <property type="entry name" value="ER"/>
    <property type="match status" value="1"/>
</dbReference>
<protein>
    <submittedName>
        <fullName evidence="2">Enhancer of rudimentary</fullName>
    </submittedName>
</protein>
<dbReference type="InterPro" id="IPR035912">
    <property type="entry name" value="EHR_sf"/>
</dbReference>
<evidence type="ECO:0000313" key="3">
    <source>
        <dbReference type="Proteomes" id="UP000268162"/>
    </source>
</evidence>
<keyword evidence="3" id="KW-1185">Reference proteome</keyword>
<dbReference type="Proteomes" id="UP000268162">
    <property type="component" value="Unassembled WGS sequence"/>
</dbReference>
<evidence type="ECO:0000256" key="1">
    <source>
        <dbReference type="ARBA" id="ARBA00007491"/>
    </source>
</evidence>
<dbReference type="InterPro" id="IPR000781">
    <property type="entry name" value="ERH"/>
</dbReference>
<reference evidence="3" key="1">
    <citation type="journal article" date="2018" name="Nat. Microbiol.">
        <title>Leveraging single-cell genomics to expand the fungal tree of life.</title>
        <authorList>
            <person name="Ahrendt S.R."/>
            <person name="Quandt C.A."/>
            <person name="Ciobanu D."/>
            <person name="Clum A."/>
            <person name="Salamov A."/>
            <person name="Andreopoulos B."/>
            <person name="Cheng J.F."/>
            <person name="Woyke T."/>
            <person name="Pelin A."/>
            <person name="Henrissat B."/>
            <person name="Reynolds N.K."/>
            <person name="Benny G.L."/>
            <person name="Smith M.E."/>
            <person name="James T.Y."/>
            <person name="Grigoriev I.V."/>
        </authorList>
    </citation>
    <scope>NUCLEOTIDE SEQUENCE [LARGE SCALE GENOMIC DNA]</scope>
    <source>
        <strain evidence="3">RSA 468</strain>
    </source>
</reference>